<dbReference type="InterPro" id="IPR027179">
    <property type="entry name" value="CMC4"/>
</dbReference>
<comment type="subcellular location">
    <subcellularLocation>
        <location evidence="1">Mitochondrion</location>
    </subcellularLocation>
</comment>
<dbReference type="PANTHER" id="PTHR15590">
    <property type="entry name" value="CX9C MOTIF-CONTAINING PROTEIN 4"/>
    <property type="match status" value="1"/>
</dbReference>
<name>A0A3B3S3A1_9TELE</name>
<evidence type="ECO:0000256" key="3">
    <source>
        <dbReference type="ARBA" id="ARBA00023128"/>
    </source>
</evidence>
<dbReference type="GO" id="GO:0005758">
    <property type="term" value="C:mitochondrial intermembrane space"/>
    <property type="evidence" value="ECO:0007669"/>
    <property type="project" value="TreeGrafter"/>
</dbReference>
<reference evidence="6" key="2">
    <citation type="submission" date="2025-09" db="UniProtKB">
        <authorList>
            <consortium name="Ensembl"/>
        </authorList>
    </citation>
    <scope>IDENTIFICATION</scope>
</reference>
<keyword evidence="3" id="KW-0496">Mitochondrion</keyword>
<evidence type="ECO:0000256" key="4">
    <source>
        <dbReference type="ARBA" id="ARBA00023157"/>
    </source>
</evidence>
<proteinExistence type="inferred from homology"/>
<protein>
    <submittedName>
        <fullName evidence="6">C-X9-C motif containing 4</fullName>
    </submittedName>
</protein>
<feature type="disulfide bond" evidence="5">
    <location>
        <begin position="8"/>
        <end position="39"/>
    </location>
</feature>
<evidence type="ECO:0000313" key="7">
    <source>
        <dbReference type="Proteomes" id="UP000261540"/>
    </source>
</evidence>
<evidence type="ECO:0000256" key="2">
    <source>
        <dbReference type="ARBA" id="ARBA00009858"/>
    </source>
</evidence>
<dbReference type="AlphaFoldDB" id="A0A3B3S3A1"/>
<dbReference type="STRING" id="1676925.ENSPKIP00000025207"/>
<comment type="similarity">
    <text evidence="2">Belongs to the CMC4 family.</text>
</comment>
<dbReference type="GeneTree" id="ENSGT00390000012647"/>
<evidence type="ECO:0000256" key="5">
    <source>
        <dbReference type="PIRSR" id="PIRSR627179-50"/>
    </source>
</evidence>
<organism evidence="6 7">
    <name type="scientific">Paramormyrops kingsleyae</name>
    <dbReference type="NCBI Taxonomy" id="1676925"/>
    <lineage>
        <taxon>Eukaryota</taxon>
        <taxon>Metazoa</taxon>
        <taxon>Chordata</taxon>
        <taxon>Craniata</taxon>
        <taxon>Vertebrata</taxon>
        <taxon>Euteleostomi</taxon>
        <taxon>Actinopterygii</taxon>
        <taxon>Neopterygii</taxon>
        <taxon>Teleostei</taxon>
        <taxon>Osteoglossocephala</taxon>
        <taxon>Osteoglossomorpha</taxon>
        <taxon>Osteoglossiformes</taxon>
        <taxon>Mormyridae</taxon>
        <taxon>Paramormyrops</taxon>
    </lineage>
</organism>
<dbReference type="Pfam" id="PF08991">
    <property type="entry name" value="CMC4"/>
    <property type="match status" value="1"/>
</dbReference>
<dbReference type="InterPro" id="IPR009069">
    <property type="entry name" value="Cys_alpha_HP_mot_SF"/>
</dbReference>
<sequence length="77" mass="8877">MSRKKDPCQKQACEIQKCLKENKYMESRCEDVIREMRHCCQQHAAEKSVCCSGFRKKNKTAENNEVLSSSYPVSACL</sequence>
<dbReference type="PROSITE" id="PS51808">
    <property type="entry name" value="CHCH"/>
    <property type="match status" value="1"/>
</dbReference>
<dbReference type="Gene3D" id="1.10.287.1130">
    <property type="entry name" value="CytochromE C oxidase copper chaperone"/>
    <property type="match status" value="1"/>
</dbReference>
<accession>A0A3B3S3A1</accession>
<feature type="disulfide bond" evidence="5">
    <location>
        <begin position="18"/>
        <end position="29"/>
    </location>
</feature>
<evidence type="ECO:0000313" key="6">
    <source>
        <dbReference type="Ensembl" id="ENSPKIP00000025207.1"/>
    </source>
</evidence>
<feature type="disulfide bond" evidence="5">
    <location>
        <begin position="40"/>
        <end position="51"/>
    </location>
</feature>
<evidence type="ECO:0000256" key="1">
    <source>
        <dbReference type="ARBA" id="ARBA00004173"/>
    </source>
</evidence>
<dbReference type="SUPFAM" id="SSF47072">
    <property type="entry name" value="Cysteine alpha-hairpin motif"/>
    <property type="match status" value="1"/>
</dbReference>
<dbReference type="PANTHER" id="PTHR15590:SF0">
    <property type="entry name" value="CX9C MOTIF-CONTAINING PROTEIN 4"/>
    <property type="match status" value="1"/>
</dbReference>
<keyword evidence="7" id="KW-1185">Reference proteome</keyword>
<dbReference type="Proteomes" id="UP000261540">
    <property type="component" value="Unplaced"/>
</dbReference>
<dbReference type="OrthoDB" id="13601at2759"/>
<keyword evidence="4 5" id="KW-1015">Disulfide bond</keyword>
<reference evidence="6" key="1">
    <citation type="submission" date="2025-08" db="UniProtKB">
        <authorList>
            <consortium name="Ensembl"/>
        </authorList>
    </citation>
    <scope>IDENTIFICATION</scope>
</reference>
<dbReference type="Ensembl" id="ENSPKIT00000005933.1">
    <property type="protein sequence ID" value="ENSPKIP00000025207.1"/>
    <property type="gene ID" value="ENSPKIG00000008166.1"/>
</dbReference>